<gene>
    <name evidence="2" type="ORF">EUGRSUZ_B03009</name>
</gene>
<dbReference type="eggNOG" id="ENOG502RZF9">
    <property type="taxonomic scope" value="Eukaryota"/>
</dbReference>
<dbReference type="InParanoid" id="A0A059D761"/>
<name>A0A059D761_EUCGR</name>
<dbReference type="InterPro" id="IPR006015">
    <property type="entry name" value="Universal_stress_UspA"/>
</dbReference>
<reference evidence="2" key="1">
    <citation type="submission" date="2013-07" db="EMBL/GenBank/DDBJ databases">
        <title>The genome of Eucalyptus grandis.</title>
        <authorList>
            <person name="Schmutz J."/>
            <person name="Hayes R."/>
            <person name="Myburg A."/>
            <person name="Tuskan G."/>
            <person name="Grattapaglia D."/>
            <person name="Rokhsar D.S."/>
        </authorList>
    </citation>
    <scope>NUCLEOTIDE SEQUENCE</scope>
    <source>
        <tissue evidence="2">Leaf extractions</tissue>
    </source>
</reference>
<dbReference type="Pfam" id="PF00582">
    <property type="entry name" value="Usp"/>
    <property type="match status" value="1"/>
</dbReference>
<sequence length="168" mass="18262">MDGGGKGERKKVMVVIDESDSSYYALMWVLNNLKESIRSSSLVLFATQPPPRRGFAFAAPFGLARLYFQGVAEPEVFKPAQEQSKKIRLGILKKAEGICASRGVKVETLTEAGDPKVTICNAAHKNNVDLLVLGHESHGILKRAFLGSLSDHCLNNVKCPVLVVKGPE</sequence>
<dbReference type="InterPro" id="IPR014729">
    <property type="entry name" value="Rossmann-like_a/b/a_fold"/>
</dbReference>
<dbReference type="PANTHER" id="PTHR31964">
    <property type="entry name" value="ADENINE NUCLEOTIDE ALPHA HYDROLASES-LIKE SUPERFAMILY PROTEIN"/>
    <property type="match status" value="1"/>
</dbReference>
<dbReference type="EMBL" id="KK198754">
    <property type="protein sequence ID" value="KCW86319.1"/>
    <property type="molecule type" value="Genomic_DNA"/>
</dbReference>
<dbReference type="AlphaFoldDB" id="A0A059D761"/>
<dbReference type="KEGG" id="egr:104433274"/>
<dbReference type="InterPro" id="IPR006016">
    <property type="entry name" value="UspA"/>
</dbReference>
<dbReference type="OrthoDB" id="843225at2759"/>
<feature type="domain" description="UspA" evidence="1">
    <location>
        <begin position="9"/>
        <end position="165"/>
    </location>
</feature>
<dbReference type="PANTHER" id="PTHR31964:SF134">
    <property type="entry name" value="ADENINE NUCLEOTIDE ALPHA HYDROLASES-LIKE SUPERFAMILY PROTEIN"/>
    <property type="match status" value="1"/>
</dbReference>
<protein>
    <recommendedName>
        <fullName evidence="1">UspA domain-containing protein</fullName>
    </recommendedName>
</protein>
<dbReference type="Gramene" id="KCW86319">
    <property type="protein sequence ID" value="KCW86319"/>
    <property type="gene ID" value="EUGRSUZ_B03009"/>
</dbReference>
<dbReference type="CDD" id="cd23659">
    <property type="entry name" value="USP_At3g01520-like"/>
    <property type="match status" value="1"/>
</dbReference>
<dbReference type="Gene3D" id="3.40.50.620">
    <property type="entry name" value="HUPs"/>
    <property type="match status" value="1"/>
</dbReference>
<dbReference type="PRINTS" id="PR01438">
    <property type="entry name" value="UNVRSLSTRESS"/>
</dbReference>
<dbReference type="SUPFAM" id="SSF52402">
    <property type="entry name" value="Adenine nucleotide alpha hydrolases-like"/>
    <property type="match status" value="1"/>
</dbReference>
<proteinExistence type="predicted"/>
<organism evidence="2">
    <name type="scientific">Eucalyptus grandis</name>
    <name type="common">Flooded gum</name>
    <dbReference type="NCBI Taxonomy" id="71139"/>
    <lineage>
        <taxon>Eukaryota</taxon>
        <taxon>Viridiplantae</taxon>
        <taxon>Streptophyta</taxon>
        <taxon>Embryophyta</taxon>
        <taxon>Tracheophyta</taxon>
        <taxon>Spermatophyta</taxon>
        <taxon>Magnoliopsida</taxon>
        <taxon>eudicotyledons</taxon>
        <taxon>Gunneridae</taxon>
        <taxon>Pentapetalae</taxon>
        <taxon>rosids</taxon>
        <taxon>malvids</taxon>
        <taxon>Myrtales</taxon>
        <taxon>Myrtaceae</taxon>
        <taxon>Myrtoideae</taxon>
        <taxon>Eucalypteae</taxon>
        <taxon>Eucalyptus</taxon>
    </lineage>
</organism>
<evidence type="ECO:0000313" key="2">
    <source>
        <dbReference type="EMBL" id="KCW86319.1"/>
    </source>
</evidence>
<dbReference type="OMA" id="AVDICDS"/>
<accession>A0A059D761</accession>
<evidence type="ECO:0000259" key="1">
    <source>
        <dbReference type="Pfam" id="PF00582"/>
    </source>
</evidence>